<proteinExistence type="predicted"/>
<protein>
    <recommendedName>
        <fullName evidence="1">POT1A/B-like OB fold domain-containing protein</fullName>
    </recommendedName>
</protein>
<keyword evidence="3" id="KW-1185">Reference proteome</keyword>
<evidence type="ECO:0000313" key="2">
    <source>
        <dbReference type="EMBL" id="MCD9644768.1"/>
    </source>
</evidence>
<dbReference type="Pfam" id="PF25507">
    <property type="entry name" value="OB_POT1A"/>
    <property type="match status" value="1"/>
</dbReference>
<gene>
    <name evidence="2" type="ORF">HAX54_033200</name>
</gene>
<reference evidence="2 3" key="1">
    <citation type="journal article" date="2021" name="BMC Genomics">
        <title>Datura genome reveals duplications of psychoactive alkaloid biosynthetic genes and high mutation rate following tissue culture.</title>
        <authorList>
            <person name="Rajewski A."/>
            <person name="Carter-House D."/>
            <person name="Stajich J."/>
            <person name="Litt A."/>
        </authorList>
    </citation>
    <scope>NUCLEOTIDE SEQUENCE [LARGE SCALE GENOMIC DNA]</scope>
    <source>
        <strain evidence="2">AR-01</strain>
    </source>
</reference>
<comment type="caution">
    <text evidence="2">The sequence shown here is derived from an EMBL/GenBank/DDBJ whole genome shotgun (WGS) entry which is preliminary data.</text>
</comment>
<dbReference type="Proteomes" id="UP000823775">
    <property type="component" value="Unassembled WGS sequence"/>
</dbReference>
<name>A0ABS8VF29_DATST</name>
<feature type="domain" description="POT1A/B-like OB fold" evidence="1">
    <location>
        <begin position="36"/>
        <end position="110"/>
    </location>
</feature>
<evidence type="ECO:0000259" key="1">
    <source>
        <dbReference type="Pfam" id="PF25507"/>
    </source>
</evidence>
<feature type="non-terminal residue" evidence="2">
    <location>
        <position position="1"/>
    </location>
</feature>
<organism evidence="2 3">
    <name type="scientific">Datura stramonium</name>
    <name type="common">Jimsonweed</name>
    <name type="synonym">Common thornapple</name>
    <dbReference type="NCBI Taxonomy" id="4076"/>
    <lineage>
        <taxon>Eukaryota</taxon>
        <taxon>Viridiplantae</taxon>
        <taxon>Streptophyta</taxon>
        <taxon>Embryophyta</taxon>
        <taxon>Tracheophyta</taxon>
        <taxon>Spermatophyta</taxon>
        <taxon>Magnoliopsida</taxon>
        <taxon>eudicotyledons</taxon>
        <taxon>Gunneridae</taxon>
        <taxon>Pentapetalae</taxon>
        <taxon>asterids</taxon>
        <taxon>lamiids</taxon>
        <taxon>Solanales</taxon>
        <taxon>Solanaceae</taxon>
        <taxon>Solanoideae</taxon>
        <taxon>Datureae</taxon>
        <taxon>Datura</taxon>
    </lineage>
</organism>
<dbReference type="InterPro" id="IPR057620">
    <property type="entry name" value="POT1A/B-like_OB"/>
</dbReference>
<accession>A0ABS8VF29</accession>
<sequence>PISVYLPRDILCDSPPLGIVLKMGIYASFKLTWQAHATVADHPNMRALANSRVKYKFCCVVQVVTSFPYIVKEYRSSSSTYRIGLTLEDPTIRIHTYLYIGDAEYFFGNYL</sequence>
<evidence type="ECO:0000313" key="3">
    <source>
        <dbReference type="Proteomes" id="UP000823775"/>
    </source>
</evidence>
<dbReference type="EMBL" id="JACEIK010004244">
    <property type="protein sequence ID" value="MCD9644768.1"/>
    <property type="molecule type" value="Genomic_DNA"/>
</dbReference>